<accession>A0A0J1JM11</accession>
<reference evidence="2 3" key="1">
    <citation type="submission" date="2015-05" db="EMBL/GenBank/DDBJ databases">
        <title>Photobacterium galathea sp. nov.</title>
        <authorList>
            <person name="Machado H."/>
            <person name="Gram L."/>
        </authorList>
    </citation>
    <scope>NUCLEOTIDE SEQUENCE [LARGE SCALE GENOMIC DNA]</scope>
    <source>
        <strain evidence="2 3">CGMCC 1.12159</strain>
    </source>
</reference>
<dbReference type="InterPro" id="IPR036411">
    <property type="entry name" value="TorD-like_sf"/>
</dbReference>
<keyword evidence="3" id="KW-1185">Reference proteome</keyword>
<dbReference type="Proteomes" id="UP000036097">
    <property type="component" value="Unassembled WGS sequence"/>
</dbReference>
<sequence>MQISQLEQQDLSVVLKLFGALFYYQPKDYAAANLDALLHSVDTPVAALNEVLARFSAEDLSMLQLEHDRLFSGIGEMPAPPWGSAYLDREAVLFGESTIVYRYFLQRCGFVLDSAQREPEDQIGLMLMVLGMLLESGREELARELLGEHLMTWFGFFNRRFAVAAAQTPYALLAEVTADVLGALCDHYHVVVPTKRDYLDAAL</sequence>
<organism evidence="2 3">
    <name type="scientific">Photobacterium aquae</name>
    <dbReference type="NCBI Taxonomy" id="1195763"/>
    <lineage>
        <taxon>Bacteria</taxon>
        <taxon>Pseudomonadati</taxon>
        <taxon>Pseudomonadota</taxon>
        <taxon>Gammaproteobacteria</taxon>
        <taxon>Vibrionales</taxon>
        <taxon>Vibrionaceae</taxon>
        <taxon>Photobacterium</taxon>
    </lineage>
</organism>
<protein>
    <submittedName>
        <fullName evidence="2">Dehydrogenase</fullName>
    </submittedName>
</protein>
<comment type="caution">
    <text evidence="2">The sequence shown here is derived from an EMBL/GenBank/DDBJ whole genome shotgun (WGS) entry which is preliminary data.</text>
</comment>
<dbReference type="RefSeq" id="WP_047880841.1">
    <property type="nucleotide sequence ID" value="NZ_LDOT01000039.1"/>
</dbReference>
<evidence type="ECO:0000313" key="2">
    <source>
        <dbReference type="EMBL" id="KLV03192.1"/>
    </source>
</evidence>
<dbReference type="Gene3D" id="1.10.3480.10">
    <property type="entry name" value="TorD-like"/>
    <property type="match status" value="1"/>
</dbReference>
<dbReference type="PANTHER" id="PTHR34227:SF13">
    <property type="entry name" value="TAT PROOFREADING CHAPERONE DMSD-RELATED"/>
    <property type="match status" value="1"/>
</dbReference>
<proteinExistence type="predicted"/>
<keyword evidence="1" id="KW-0143">Chaperone</keyword>
<dbReference type="InterPro" id="IPR020945">
    <property type="entry name" value="DMSO/NO3_reduct_chaperone"/>
</dbReference>
<evidence type="ECO:0000256" key="1">
    <source>
        <dbReference type="ARBA" id="ARBA00023186"/>
    </source>
</evidence>
<dbReference type="PANTHER" id="PTHR34227">
    <property type="entry name" value="CHAPERONE PROTEIN YCDY"/>
    <property type="match status" value="1"/>
</dbReference>
<dbReference type="InterPro" id="IPR050289">
    <property type="entry name" value="TorD/DmsD_chaperones"/>
</dbReference>
<dbReference type="STRING" id="1195763.ABT56_20800"/>
<evidence type="ECO:0000313" key="3">
    <source>
        <dbReference type="Proteomes" id="UP000036097"/>
    </source>
</evidence>
<dbReference type="OrthoDB" id="3174863at2"/>
<dbReference type="EMBL" id="LDOT01000039">
    <property type="protein sequence ID" value="KLV03192.1"/>
    <property type="molecule type" value="Genomic_DNA"/>
</dbReference>
<dbReference type="Pfam" id="PF02613">
    <property type="entry name" value="Nitrate_red_del"/>
    <property type="match status" value="1"/>
</dbReference>
<name>A0A0J1JM11_9GAMM</name>
<dbReference type="SUPFAM" id="SSF89155">
    <property type="entry name" value="TorD-like"/>
    <property type="match status" value="1"/>
</dbReference>
<dbReference type="PATRIC" id="fig|1195763.3.peg.4461"/>
<gene>
    <name evidence="2" type="ORF">ABT56_20800</name>
</gene>
<dbReference type="AlphaFoldDB" id="A0A0J1JM11"/>